<comment type="cofactor">
    <cofactor evidence="1">
        <name>heme b</name>
        <dbReference type="ChEBI" id="CHEBI:60344"/>
    </cofactor>
</comment>
<keyword evidence="4" id="KW-0408">Iron</keyword>
<evidence type="ECO:0000256" key="2">
    <source>
        <dbReference type="ARBA" id="ARBA00022617"/>
    </source>
</evidence>
<evidence type="ECO:0000256" key="5">
    <source>
        <dbReference type="ARBA" id="ARBA00023239"/>
    </source>
</evidence>
<sequence length="364" mass="41812">MHDSLEHAIPPHLICERTRPLHKNATREPKGESYSFWFDPSVENIVILYVGLQFREGADADVPTASIRRYLSCARTGTDSGYYYCEAAGQDSENYQNVVFTAYWKDPQDYRTWKASVPEDWYHEGLSLDGPFGAFYELYTPNVRDLETSFSHTIPHGWGHIADHTTRPTDLHDYMGSMRDRFPRSQTDDLIPGGRPEAINLPAGAETRGRIITVKPHNNAVVLNSGQRWKLAVEDEQEYYLRKTKPKLDIFRSPLKESSLQAGCYFERFLFLNTPEGDSCHSFSYSLWHSQANLEAFVLRKAHQELMGVAFLDYFKRQKTGGSRFETYHEAMVLEEGNQQFEYFNCHPRTGMLLAVQSEGLVPV</sequence>
<keyword evidence="2" id="KW-0349">Heme</keyword>
<keyword evidence="7" id="KW-1185">Reference proteome</keyword>
<name>A0AAV9XH84_9PEZI</name>
<gene>
    <name evidence="6" type="ORF">TWF694_009464</name>
</gene>
<dbReference type="Pfam" id="PF13816">
    <property type="entry name" value="Dehydratase_hem"/>
    <property type="match status" value="1"/>
</dbReference>
<keyword evidence="3" id="KW-0479">Metal-binding</keyword>
<evidence type="ECO:0000313" key="6">
    <source>
        <dbReference type="EMBL" id="KAK6539223.1"/>
    </source>
</evidence>
<dbReference type="EMBL" id="JAVHJO010000006">
    <property type="protein sequence ID" value="KAK6539223.1"/>
    <property type="molecule type" value="Genomic_DNA"/>
</dbReference>
<comment type="caution">
    <text evidence="6">The sequence shown here is derived from an EMBL/GenBank/DDBJ whole genome shotgun (WGS) entry which is preliminary data.</text>
</comment>
<evidence type="ECO:0000256" key="1">
    <source>
        <dbReference type="ARBA" id="ARBA00001970"/>
    </source>
</evidence>
<reference evidence="6 7" key="1">
    <citation type="submission" date="2019-10" db="EMBL/GenBank/DDBJ databases">
        <authorList>
            <person name="Palmer J.M."/>
        </authorList>
    </citation>
    <scope>NUCLEOTIDE SEQUENCE [LARGE SCALE GENOMIC DNA]</scope>
    <source>
        <strain evidence="6 7">TWF694</strain>
    </source>
</reference>
<proteinExistence type="predicted"/>
<evidence type="ECO:0000256" key="4">
    <source>
        <dbReference type="ARBA" id="ARBA00023004"/>
    </source>
</evidence>
<dbReference type="InterPro" id="IPR025702">
    <property type="entry name" value="OXD"/>
</dbReference>
<accession>A0AAV9XH84</accession>
<evidence type="ECO:0008006" key="8">
    <source>
        <dbReference type="Google" id="ProtNLM"/>
    </source>
</evidence>
<dbReference type="AlphaFoldDB" id="A0AAV9XH84"/>
<protein>
    <recommendedName>
        <fullName evidence="8">Phenylacetaldoxime dehydratase</fullName>
    </recommendedName>
</protein>
<evidence type="ECO:0000256" key="3">
    <source>
        <dbReference type="ARBA" id="ARBA00022723"/>
    </source>
</evidence>
<dbReference type="GO" id="GO:0016829">
    <property type="term" value="F:lyase activity"/>
    <property type="evidence" value="ECO:0007669"/>
    <property type="project" value="UniProtKB-KW"/>
</dbReference>
<dbReference type="Proteomes" id="UP001365542">
    <property type="component" value="Unassembled WGS sequence"/>
</dbReference>
<evidence type="ECO:0000313" key="7">
    <source>
        <dbReference type="Proteomes" id="UP001365542"/>
    </source>
</evidence>
<organism evidence="6 7">
    <name type="scientific">Orbilia ellipsospora</name>
    <dbReference type="NCBI Taxonomy" id="2528407"/>
    <lineage>
        <taxon>Eukaryota</taxon>
        <taxon>Fungi</taxon>
        <taxon>Dikarya</taxon>
        <taxon>Ascomycota</taxon>
        <taxon>Pezizomycotina</taxon>
        <taxon>Orbiliomycetes</taxon>
        <taxon>Orbiliales</taxon>
        <taxon>Orbiliaceae</taxon>
        <taxon>Orbilia</taxon>
    </lineage>
</organism>
<keyword evidence="5" id="KW-0456">Lyase</keyword>
<dbReference type="GO" id="GO:0046872">
    <property type="term" value="F:metal ion binding"/>
    <property type="evidence" value="ECO:0007669"/>
    <property type="project" value="UniProtKB-KW"/>
</dbReference>